<feature type="transmembrane region" description="Helical" evidence="2">
    <location>
        <begin position="844"/>
        <end position="863"/>
    </location>
</feature>
<comment type="caution">
    <text evidence="3">The sequence shown here is derived from an EMBL/GenBank/DDBJ whole genome shotgun (WGS) entry which is preliminary data.</text>
</comment>
<keyword evidence="2" id="KW-0472">Membrane</keyword>
<evidence type="ECO:0000256" key="1">
    <source>
        <dbReference type="SAM" id="MobiDB-lite"/>
    </source>
</evidence>
<feature type="compositionally biased region" description="Basic and acidic residues" evidence="1">
    <location>
        <begin position="67"/>
        <end position="86"/>
    </location>
</feature>
<name>A0ABS9MJ35_9FIRM</name>
<feature type="transmembrane region" description="Helical" evidence="2">
    <location>
        <begin position="689"/>
        <end position="712"/>
    </location>
</feature>
<accession>A0ABS9MJ35</accession>
<feature type="region of interest" description="Disordered" evidence="1">
    <location>
        <begin position="539"/>
        <end position="639"/>
    </location>
</feature>
<dbReference type="InterPro" id="IPR023299">
    <property type="entry name" value="ATPase_P-typ_cyto_dom_N"/>
</dbReference>
<feature type="region of interest" description="Disordered" evidence="1">
    <location>
        <begin position="29"/>
        <end position="148"/>
    </location>
</feature>
<keyword evidence="4" id="KW-1185">Reference proteome</keyword>
<feature type="compositionally biased region" description="Basic and acidic residues" evidence="1">
    <location>
        <begin position="291"/>
        <end position="311"/>
    </location>
</feature>
<feature type="compositionally biased region" description="Basic and acidic residues" evidence="1">
    <location>
        <begin position="93"/>
        <end position="103"/>
    </location>
</feature>
<feature type="compositionally biased region" description="Acidic residues" evidence="1">
    <location>
        <begin position="607"/>
        <end position="627"/>
    </location>
</feature>
<feature type="transmembrane region" description="Helical" evidence="2">
    <location>
        <begin position="649"/>
        <end position="669"/>
    </location>
</feature>
<evidence type="ECO:0000256" key="2">
    <source>
        <dbReference type="SAM" id="Phobius"/>
    </source>
</evidence>
<organism evidence="3 4">
    <name type="scientific">Anaeromassilibacillus senegalensis</name>
    <dbReference type="NCBI Taxonomy" id="1673717"/>
    <lineage>
        <taxon>Bacteria</taxon>
        <taxon>Bacillati</taxon>
        <taxon>Bacillota</taxon>
        <taxon>Clostridia</taxon>
        <taxon>Eubacteriales</taxon>
        <taxon>Acutalibacteraceae</taxon>
        <taxon>Anaeromassilibacillus</taxon>
    </lineage>
</organism>
<feature type="region of interest" description="Disordered" evidence="1">
    <location>
        <begin position="257"/>
        <end position="334"/>
    </location>
</feature>
<reference evidence="3 4" key="1">
    <citation type="submission" date="2022-01" db="EMBL/GenBank/DDBJ databases">
        <title>Collection of gut derived symbiotic bacterial strains cultured from healthy donors.</title>
        <authorList>
            <person name="Lin H."/>
            <person name="Kohout C."/>
            <person name="Waligurski E."/>
            <person name="Pamer E.G."/>
        </authorList>
    </citation>
    <scope>NUCLEOTIDE SEQUENCE [LARGE SCALE GENOMIC DNA]</scope>
    <source>
        <strain evidence="3 4">DFI.7.58</strain>
    </source>
</reference>
<feature type="compositionally biased region" description="Basic and acidic residues" evidence="1">
    <location>
        <begin position="479"/>
        <end position="494"/>
    </location>
</feature>
<evidence type="ECO:0000313" key="4">
    <source>
        <dbReference type="Proteomes" id="UP001298681"/>
    </source>
</evidence>
<gene>
    <name evidence="3" type="ORF">L0P57_06170</name>
</gene>
<feature type="transmembrane region" description="Helical" evidence="2">
    <location>
        <begin position="1180"/>
        <end position="1199"/>
    </location>
</feature>
<dbReference type="Proteomes" id="UP001298681">
    <property type="component" value="Unassembled WGS sequence"/>
</dbReference>
<feature type="transmembrane region" description="Helical" evidence="2">
    <location>
        <begin position="869"/>
        <end position="890"/>
    </location>
</feature>
<feature type="transmembrane region" description="Helical" evidence="2">
    <location>
        <begin position="754"/>
        <end position="773"/>
    </location>
</feature>
<dbReference type="RefSeq" id="WP_237966659.1">
    <property type="nucleotide sequence ID" value="NZ_JAKNHQ010000006.1"/>
</dbReference>
<feature type="compositionally biased region" description="Basic and acidic residues" evidence="1">
    <location>
        <begin position="539"/>
        <end position="551"/>
    </location>
</feature>
<keyword evidence="2" id="KW-1133">Transmembrane helix</keyword>
<feature type="transmembrane region" description="Helical" evidence="2">
    <location>
        <begin position="724"/>
        <end position="742"/>
    </location>
</feature>
<protein>
    <submittedName>
        <fullName evidence="3">Uncharacterized protein</fullName>
    </submittedName>
</protein>
<dbReference type="SUPFAM" id="SSF81660">
    <property type="entry name" value="Metal cation-transporting ATPase, ATP-binding domain N"/>
    <property type="match status" value="1"/>
</dbReference>
<feature type="compositionally biased region" description="Low complexity" evidence="1">
    <location>
        <begin position="266"/>
        <end position="275"/>
    </location>
</feature>
<proteinExistence type="predicted"/>
<feature type="region of interest" description="Disordered" evidence="1">
    <location>
        <begin position="171"/>
        <end position="207"/>
    </location>
</feature>
<sequence length="1202" mass="131870">MDKRTNTPHDDFSVEEILQEARLLREQQGEEITFSVATTDQKPASERAQATPVEQDAKAVAQQPVKEPVRRPVERKEPEPGKKVEEPAVAAPKTERMAKEAPKADPIQWTESEQPEEEEPRKLSWAERRAEKKRIKEERRRLKKQSGVFPSEEEDIYYGLQLKPLEEYKQQYEKTLQSGSAKADEPKERTSAQARPVAKPVGDKTGSIFSYLFDSTDEEMDEEIAARFETLHQERKQRMEEAARQTGAFKVHENTIEIQFPKRAPEAAQKPAQAEKPAEKAAGSKQPAAKKAAEPEKKVEPAPKETAKAEPVKPASEPKTQTPPILDGFPVGDETFEFPAMGSFARPVQRKSAEKAGAAPDLPVEGETFEFPAVGGYAVPPQIEDTNPIEPVQPMEPKEPVQPAEPKTPAKPKKAPKQEPKQPVEMPSAPVSTPETPVHTEPVAPAAAPEIPTQPEVQPSVTPMRAEESAPADTYAQEKPLRPKTGEKVRRADYRPAGVTPVHVVELHDYAEVILKEAKTYPKASAKLHTAPLPKVEEAAAELAKEEEVSKAESPVVEEPTLPVWEPLATDQEGQPADTFLHADGPEAEEEETPPPPKKKKKFSIMGEEEPDNDPEDNLPEEPDELDDYQKPSDAPSVAHELGSSLRELTLRLAVTGIITVLLLVLGVLGEMTSLLPGAIRGALPTQTYLILNLIFLGIASVFCWVTIFNGIKSMARLQANSDSGVAVAAVAALIQSVALLFSPESVASSSVHAYAVLASAALFLNTAGKFSLIKRIRHNFRFVASPDPKYAVQYFDDHNTALQMAKGCVADTPAIAYQNKTDFLKHFLSLSYENDPSDQSSHIIAPLGAILSLVLCIVYYVLNQDVIGAITVFAAATCISVPMMNMLSVNFPLARLSKLATRVGAMVVGYPAVEHFSTANAVILDAKDLFPKGTVILNGIKTFGGQRIDDAIVDATALMCATGGPLSDLFDQIIKSHHDILPKIENLSYEDDKGVVGWVSGRRILVGNRDLMKGYGIEPPSRDYEEKYLLGGKQVVYLASGGDLVAMFVLSYNSDRRRAAELRRMEDNGISLIVRTCDPNITPRLLAQVFDLDEHGIRVLPERLGQEYLKLVEAPDERTDALLATKGRPTAMMRMLTACVRQRSNISVAVALQTVAVILGFLLVAFLACYSGLKQLSTAALLLFELFWLVAVLIVPRLRKP</sequence>
<dbReference type="InterPro" id="IPR023214">
    <property type="entry name" value="HAD_sf"/>
</dbReference>
<dbReference type="Gene3D" id="3.40.1110.10">
    <property type="entry name" value="Calcium-transporting ATPase, cytoplasmic domain N"/>
    <property type="match status" value="1"/>
</dbReference>
<feature type="compositionally biased region" description="Basic and acidic residues" evidence="1">
    <location>
        <begin position="119"/>
        <end position="140"/>
    </location>
</feature>
<feature type="transmembrane region" description="Helical" evidence="2">
    <location>
        <begin position="1151"/>
        <end position="1174"/>
    </location>
</feature>
<dbReference type="EMBL" id="JAKNHQ010000006">
    <property type="protein sequence ID" value="MCG4610518.1"/>
    <property type="molecule type" value="Genomic_DNA"/>
</dbReference>
<evidence type="ECO:0000313" key="3">
    <source>
        <dbReference type="EMBL" id="MCG4610518.1"/>
    </source>
</evidence>
<keyword evidence="2" id="KW-0812">Transmembrane</keyword>
<dbReference type="Gene3D" id="3.40.50.1000">
    <property type="entry name" value="HAD superfamily/HAD-like"/>
    <property type="match status" value="1"/>
</dbReference>
<feature type="region of interest" description="Disordered" evidence="1">
    <location>
        <begin position="377"/>
        <end position="494"/>
    </location>
</feature>
<feature type="compositionally biased region" description="Low complexity" evidence="1">
    <location>
        <begin position="436"/>
        <end position="450"/>
    </location>
</feature>